<evidence type="ECO:0000313" key="1">
    <source>
        <dbReference type="EMBL" id="KQE03611.1"/>
    </source>
</evidence>
<evidence type="ECO:0000313" key="2">
    <source>
        <dbReference type="Proteomes" id="UP000051449"/>
    </source>
</evidence>
<sequence>MKRFSEFLAERKNKSKSERILELQRVFKSTPEVSEEEKERLVKRYLSQHASIKEAVEVMTSLKLSQEYAKVMDEIHNDVLARAAVAMELNASPASERLVRGVARSVIRDHHEELERLAYK</sequence>
<comment type="caution">
    <text evidence="1">The sequence shown here is derived from an EMBL/GenBank/DDBJ whole genome shotgun (WGS) entry which is preliminary data.</text>
</comment>
<proteinExistence type="predicted"/>
<accession>A0AAP1A926</accession>
<organism evidence="1 2">
    <name type="scientific">Acinetobacter baumannii</name>
    <dbReference type="NCBI Taxonomy" id="470"/>
    <lineage>
        <taxon>Bacteria</taxon>
        <taxon>Pseudomonadati</taxon>
        <taxon>Pseudomonadota</taxon>
        <taxon>Gammaproteobacteria</taxon>
        <taxon>Moraxellales</taxon>
        <taxon>Moraxellaceae</taxon>
        <taxon>Acinetobacter</taxon>
        <taxon>Acinetobacter calcoaceticus/baumannii complex</taxon>
    </lineage>
</organism>
<reference evidence="1 2" key="1">
    <citation type="submission" date="2015-10" db="EMBL/GenBank/DDBJ databases">
        <title>The utility of whole genome sequencing in characterizing Acinetobacter epidemiology and analyzing hospital outbreaks.</title>
        <authorList>
            <person name="Ozer E.A."/>
            <person name="Fitzpatrick M.A."/>
            <person name="Hauser A.R."/>
        </authorList>
    </citation>
    <scope>NUCLEOTIDE SEQUENCE [LARGE SCALE GENOMIC DNA]</scope>
    <source>
        <strain evidence="1 2">ABBL072</strain>
    </source>
</reference>
<name>A0AAP1A926_ACIBA</name>
<dbReference type="AlphaFoldDB" id="A0AAP1A926"/>
<dbReference type="EMBL" id="LLGC01000179">
    <property type="protein sequence ID" value="KQE03611.1"/>
    <property type="molecule type" value="Genomic_DNA"/>
</dbReference>
<dbReference type="Proteomes" id="UP000051449">
    <property type="component" value="Unassembled WGS sequence"/>
</dbReference>
<dbReference type="RefSeq" id="WP_000819780.1">
    <property type="nucleotide sequence ID" value="NZ_CACSGJ010000056.1"/>
</dbReference>
<protein>
    <submittedName>
        <fullName evidence="1">Uncharacterized protein</fullName>
    </submittedName>
</protein>
<gene>
    <name evidence="1" type="ORF">APD33_13430</name>
</gene>